<sequence>MRRLFHYSEDPTITIFQPRAHPSHPTLAPAVWAIDEARAPMYYLPRDCPRICFYKKADSEAADFERFLGLTSAKMVIAIESKWYPVLTKTKLYEYTFSPESFYCWDEGAGYFLSKEAVTPLDVKPLGDLVHCLSQADIELRITPSLLPLRDSLLQSSLHFSMIRMRNASLT</sequence>
<reference evidence="1 2" key="1">
    <citation type="submission" date="2018-03" db="EMBL/GenBank/DDBJ databases">
        <title>Brevisbacillus phylogenomics.</title>
        <authorList>
            <person name="Dunlap C."/>
        </authorList>
    </citation>
    <scope>NUCLEOTIDE SEQUENCE [LARGE SCALE GENOMIC DNA]</scope>
    <source>
        <strain evidence="1 2">NRRL NRS-1210</strain>
    </source>
</reference>
<comment type="caution">
    <text evidence="1">The sequence shown here is derived from an EMBL/GenBank/DDBJ whole genome shotgun (WGS) entry which is preliminary data.</text>
</comment>
<accession>A0A2P7UVZ8</accession>
<organism evidence="1 2">
    <name type="scientific">Brevibacillus fortis</name>
    <dbReference type="NCBI Taxonomy" id="2126352"/>
    <lineage>
        <taxon>Bacteria</taxon>
        <taxon>Bacillati</taxon>
        <taxon>Bacillota</taxon>
        <taxon>Bacilli</taxon>
        <taxon>Bacillales</taxon>
        <taxon>Paenibacillaceae</taxon>
        <taxon>Brevibacillus</taxon>
    </lineage>
</organism>
<gene>
    <name evidence="1" type="ORF">C7R93_21000</name>
</gene>
<dbReference type="EMBL" id="PXZM01000036">
    <property type="protein sequence ID" value="PSJ91124.1"/>
    <property type="molecule type" value="Genomic_DNA"/>
</dbReference>
<evidence type="ECO:0000313" key="1">
    <source>
        <dbReference type="EMBL" id="PSJ91124.1"/>
    </source>
</evidence>
<protein>
    <submittedName>
        <fullName evidence="1">Uncharacterized protein</fullName>
    </submittedName>
</protein>
<proteinExistence type="predicted"/>
<dbReference type="Proteomes" id="UP000240419">
    <property type="component" value="Unassembled WGS sequence"/>
</dbReference>
<dbReference type="AlphaFoldDB" id="A0A2P7UVZ8"/>
<keyword evidence="2" id="KW-1185">Reference proteome</keyword>
<evidence type="ECO:0000313" key="2">
    <source>
        <dbReference type="Proteomes" id="UP000240419"/>
    </source>
</evidence>
<dbReference type="OrthoDB" id="156685at2"/>
<dbReference type="Pfam" id="PF21820">
    <property type="entry name" value="DUF6886"/>
    <property type="match status" value="1"/>
</dbReference>
<dbReference type="RefSeq" id="WP_106840643.1">
    <property type="nucleotide sequence ID" value="NZ_JBCNIW010000025.1"/>
</dbReference>
<name>A0A2P7UVZ8_9BACL</name>
<dbReference type="InterPro" id="IPR049253">
    <property type="entry name" value="DUF6886"/>
</dbReference>